<feature type="transmembrane region" description="Helical" evidence="1">
    <location>
        <begin position="12"/>
        <end position="33"/>
    </location>
</feature>
<reference evidence="3" key="2">
    <citation type="submission" date="2009-11" db="EMBL/GenBank/DDBJ databases">
        <title>The Genome Sequence of Allomyces macrogynus strain ATCC 38327.</title>
        <authorList>
            <consortium name="The Broad Institute Genome Sequencing Platform"/>
            <person name="Russ C."/>
            <person name="Cuomo C."/>
            <person name="Shea T."/>
            <person name="Young S.K."/>
            <person name="Zeng Q."/>
            <person name="Koehrsen M."/>
            <person name="Haas B."/>
            <person name="Borodovsky M."/>
            <person name="Guigo R."/>
            <person name="Alvarado L."/>
            <person name="Berlin A."/>
            <person name="Borenstein D."/>
            <person name="Chen Z."/>
            <person name="Engels R."/>
            <person name="Freedman E."/>
            <person name="Gellesch M."/>
            <person name="Goldberg J."/>
            <person name="Griggs A."/>
            <person name="Gujja S."/>
            <person name="Heiman D."/>
            <person name="Hepburn T."/>
            <person name="Howarth C."/>
            <person name="Jen D."/>
            <person name="Larson L."/>
            <person name="Lewis B."/>
            <person name="Mehta T."/>
            <person name="Park D."/>
            <person name="Pearson M."/>
            <person name="Roberts A."/>
            <person name="Saif S."/>
            <person name="Shenoy N."/>
            <person name="Sisk P."/>
            <person name="Stolte C."/>
            <person name="Sykes S."/>
            <person name="Walk T."/>
            <person name="White J."/>
            <person name="Yandava C."/>
            <person name="Burger G."/>
            <person name="Gray M.W."/>
            <person name="Holland P.W.H."/>
            <person name="King N."/>
            <person name="Lang F.B.F."/>
            <person name="Roger A.J."/>
            <person name="Ruiz-Trillo I."/>
            <person name="Lander E."/>
            <person name="Nusbaum C."/>
        </authorList>
    </citation>
    <scope>NUCLEOTIDE SEQUENCE [LARGE SCALE GENOMIC DNA]</scope>
    <source>
        <strain evidence="3">ATCC 38327</strain>
    </source>
</reference>
<dbReference type="VEuPathDB" id="FungiDB:AMAG_19401"/>
<organism evidence="2 3">
    <name type="scientific">Allomyces macrogynus (strain ATCC 38327)</name>
    <name type="common">Allomyces javanicus var. macrogynus</name>
    <dbReference type="NCBI Taxonomy" id="578462"/>
    <lineage>
        <taxon>Eukaryota</taxon>
        <taxon>Fungi</taxon>
        <taxon>Fungi incertae sedis</taxon>
        <taxon>Blastocladiomycota</taxon>
        <taxon>Blastocladiomycetes</taxon>
        <taxon>Blastocladiales</taxon>
        <taxon>Blastocladiaceae</taxon>
        <taxon>Allomyces</taxon>
    </lineage>
</organism>
<keyword evidence="3" id="KW-1185">Reference proteome</keyword>
<sequence length="109" mass="11943">MWPAYYTARAILFFPIGGISLLIITLRVAGLCFKSISAQRRMWHAALLAAAILIPPFIAGYMLLALDNDWDTSGTASSPWWAVLLYVNAVFPIAVVAMTAYSVHVTLRG</sequence>
<keyword evidence="1" id="KW-0812">Transmembrane</keyword>
<accession>A0A0L0SRB7</accession>
<proteinExistence type="predicted"/>
<gene>
    <name evidence="2" type="ORF">AMAG_19401</name>
</gene>
<evidence type="ECO:0000313" key="2">
    <source>
        <dbReference type="EMBL" id="KNE64914.1"/>
    </source>
</evidence>
<evidence type="ECO:0000313" key="3">
    <source>
        <dbReference type="Proteomes" id="UP000054350"/>
    </source>
</evidence>
<dbReference type="Proteomes" id="UP000054350">
    <property type="component" value="Unassembled WGS sequence"/>
</dbReference>
<feature type="transmembrane region" description="Helical" evidence="1">
    <location>
        <begin position="45"/>
        <end position="66"/>
    </location>
</feature>
<evidence type="ECO:0000256" key="1">
    <source>
        <dbReference type="SAM" id="Phobius"/>
    </source>
</evidence>
<keyword evidence="1" id="KW-0472">Membrane</keyword>
<reference evidence="2 3" key="1">
    <citation type="submission" date="2009-11" db="EMBL/GenBank/DDBJ databases">
        <title>Annotation of Allomyces macrogynus ATCC 38327.</title>
        <authorList>
            <consortium name="The Broad Institute Genome Sequencing Platform"/>
            <person name="Russ C."/>
            <person name="Cuomo C."/>
            <person name="Burger G."/>
            <person name="Gray M.W."/>
            <person name="Holland P.W.H."/>
            <person name="King N."/>
            <person name="Lang F.B.F."/>
            <person name="Roger A.J."/>
            <person name="Ruiz-Trillo I."/>
            <person name="Young S.K."/>
            <person name="Zeng Q."/>
            <person name="Gargeya S."/>
            <person name="Fitzgerald M."/>
            <person name="Haas B."/>
            <person name="Abouelleil A."/>
            <person name="Alvarado L."/>
            <person name="Arachchi H.M."/>
            <person name="Berlin A."/>
            <person name="Chapman S.B."/>
            <person name="Gearin G."/>
            <person name="Goldberg J."/>
            <person name="Griggs A."/>
            <person name="Gujja S."/>
            <person name="Hansen M."/>
            <person name="Heiman D."/>
            <person name="Howarth C."/>
            <person name="Larimer J."/>
            <person name="Lui A."/>
            <person name="MacDonald P.J.P."/>
            <person name="McCowen C."/>
            <person name="Montmayeur A."/>
            <person name="Murphy C."/>
            <person name="Neiman D."/>
            <person name="Pearson M."/>
            <person name="Priest M."/>
            <person name="Roberts A."/>
            <person name="Saif S."/>
            <person name="Shea T."/>
            <person name="Sisk P."/>
            <person name="Stolte C."/>
            <person name="Sykes S."/>
            <person name="Wortman J."/>
            <person name="Nusbaum C."/>
            <person name="Birren B."/>
        </authorList>
    </citation>
    <scope>NUCLEOTIDE SEQUENCE [LARGE SCALE GENOMIC DNA]</scope>
    <source>
        <strain evidence="2 3">ATCC 38327</strain>
    </source>
</reference>
<dbReference type="AlphaFoldDB" id="A0A0L0SRB7"/>
<keyword evidence="1" id="KW-1133">Transmembrane helix</keyword>
<name>A0A0L0SRB7_ALLM3</name>
<dbReference type="EMBL" id="GG745346">
    <property type="protein sequence ID" value="KNE64914.1"/>
    <property type="molecule type" value="Genomic_DNA"/>
</dbReference>
<feature type="transmembrane region" description="Helical" evidence="1">
    <location>
        <begin position="78"/>
        <end position="103"/>
    </location>
</feature>
<protein>
    <submittedName>
        <fullName evidence="2">Uncharacterized protein</fullName>
    </submittedName>
</protein>